<feature type="domain" description="Restriction endonuclease type IV Mrr" evidence="1">
    <location>
        <begin position="12"/>
        <end position="88"/>
    </location>
</feature>
<dbReference type="InterPro" id="IPR007560">
    <property type="entry name" value="Restrct_endonuc_IV_Mrr"/>
</dbReference>
<dbReference type="EMBL" id="QKWP01001852">
    <property type="protein sequence ID" value="RIB06208.1"/>
    <property type="molecule type" value="Genomic_DNA"/>
</dbReference>
<dbReference type="GO" id="GO:0004519">
    <property type="term" value="F:endonuclease activity"/>
    <property type="evidence" value="ECO:0007669"/>
    <property type="project" value="InterPro"/>
</dbReference>
<reference evidence="2 3" key="1">
    <citation type="submission" date="2018-06" db="EMBL/GenBank/DDBJ databases">
        <title>Comparative genomics reveals the genomic features of Rhizophagus irregularis, R. cerebriforme, R. diaphanum and Gigaspora rosea, and their symbiotic lifestyle signature.</title>
        <authorList>
            <person name="Morin E."/>
            <person name="San Clemente H."/>
            <person name="Chen E.C.H."/>
            <person name="De La Providencia I."/>
            <person name="Hainaut M."/>
            <person name="Kuo A."/>
            <person name="Kohler A."/>
            <person name="Murat C."/>
            <person name="Tang N."/>
            <person name="Roy S."/>
            <person name="Loubradou J."/>
            <person name="Henrissat B."/>
            <person name="Grigoriev I.V."/>
            <person name="Corradi N."/>
            <person name="Roux C."/>
            <person name="Martin F.M."/>
        </authorList>
    </citation>
    <scope>NUCLEOTIDE SEQUENCE [LARGE SCALE GENOMIC DNA]</scope>
    <source>
        <strain evidence="2 3">DAOM 194757</strain>
    </source>
</reference>
<dbReference type="InterPro" id="IPR011335">
    <property type="entry name" value="Restrct_endonuc-II-like"/>
</dbReference>
<keyword evidence="3" id="KW-1185">Reference proteome</keyword>
<dbReference type="GO" id="GO:0003677">
    <property type="term" value="F:DNA binding"/>
    <property type="evidence" value="ECO:0007669"/>
    <property type="project" value="InterPro"/>
</dbReference>
<dbReference type="SUPFAM" id="SSF52980">
    <property type="entry name" value="Restriction endonuclease-like"/>
    <property type="match status" value="1"/>
</dbReference>
<dbReference type="GO" id="GO:0006302">
    <property type="term" value="P:double-strand break repair"/>
    <property type="evidence" value="ECO:0007669"/>
    <property type="project" value="UniProtKB-ARBA"/>
</dbReference>
<protein>
    <recommendedName>
        <fullName evidence="1">Restriction endonuclease type IV Mrr domain-containing protein</fullName>
    </recommendedName>
</protein>
<dbReference type="GO" id="GO:0009307">
    <property type="term" value="P:DNA restriction-modification system"/>
    <property type="evidence" value="ECO:0007669"/>
    <property type="project" value="InterPro"/>
</dbReference>
<sequence length="396" mass="46304">MEKKISNYKIGYNFESIIRHKLNSSDMIVANEIKVTQGDCGIDLIATYKKNFVLIQYKSVEKPIAVQTVRNFESSIQRFPNLSLGIIVCDSGKIKDEKYLTFNTSAWVKSSDLNLKVCDERFIVETIINNIIEGNDEEEIVISNIHLDFLSFLNYIFILVMFDPNIWKTINYPAKLNYVNNIHHRYIQNIRYNTSQQIKKHGLIDETIEFFYMIIQKFNSVIGVRFMILSPENAKLCEAMCEEIISHINETTLQVLNEESFNYGEIYNDVDCFLNVLKYFEKYHDLSEEQSNEIYSIISNQYYQSKKQQEYYSESDDSDDSEKTKVINKGKQKEVIKKRTFGDLAELSKVNEPESSKVNGIINELLIKRSRAKTEYLGSEFLNVSRRVSRSLYRPF</sequence>
<dbReference type="Proteomes" id="UP000266673">
    <property type="component" value="Unassembled WGS sequence"/>
</dbReference>
<name>A0A397UAS7_9GLOM</name>
<proteinExistence type="predicted"/>
<dbReference type="AlphaFoldDB" id="A0A397UAS7"/>
<gene>
    <name evidence="2" type="ORF">C2G38_2217696</name>
</gene>
<comment type="caution">
    <text evidence="2">The sequence shown here is derived from an EMBL/GenBank/DDBJ whole genome shotgun (WGS) entry which is preliminary data.</text>
</comment>
<evidence type="ECO:0000313" key="3">
    <source>
        <dbReference type="Proteomes" id="UP000266673"/>
    </source>
</evidence>
<evidence type="ECO:0000313" key="2">
    <source>
        <dbReference type="EMBL" id="RIB06208.1"/>
    </source>
</evidence>
<evidence type="ECO:0000259" key="1">
    <source>
        <dbReference type="Pfam" id="PF04471"/>
    </source>
</evidence>
<organism evidence="2 3">
    <name type="scientific">Gigaspora rosea</name>
    <dbReference type="NCBI Taxonomy" id="44941"/>
    <lineage>
        <taxon>Eukaryota</taxon>
        <taxon>Fungi</taxon>
        <taxon>Fungi incertae sedis</taxon>
        <taxon>Mucoromycota</taxon>
        <taxon>Glomeromycotina</taxon>
        <taxon>Glomeromycetes</taxon>
        <taxon>Diversisporales</taxon>
        <taxon>Gigasporaceae</taxon>
        <taxon>Gigaspora</taxon>
    </lineage>
</organism>
<dbReference type="Pfam" id="PF04471">
    <property type="entry name" value="Mrr_cat"/>
    <property type="match status" value="1"/>
</dbReference>
<accession>A0A397UAS7</accession>
<dbReference type="OrthoDB" id="2422699at2759"/>